<dbReference type="EMBL" id="CAAALY010029264">
    <property type="protein sequence ID" value="VEL16628.1"/>
    <property type="molecule type" value="Genomic_DNA"/>
</dbReference>
<evidence type="ECO:0000313" key="2">
    <source>
        <dbReference type="EMBL" id="VEL16628.1"/>
    </source>
</evidence>
<keyword evidence="3" id="KW-1185">Reference proteome</keyword>
<evidence type="ECO:0000256" key="1">
    <source>
        <dbReference type="SAM" id="MobiDB-lite"/>
    </source>
</evidence>
<gene>
    <name evidence="2" type="ORF">PXEA_LOCUS10068</name>
</gene>
<reference evidence="2" key="1">
    <citation type="submission" date="2018-11" db="EMBL/GenBank/DDBJ databases">
        <authorList>
            <consortium name="Pathogen Informatics"/>
        </authorList>
    </citation>
    <scope>NUCLEOTIDE SEQUENCE</scope>
</reference>
<sequence length="533" mass="54761">MQRLPPPAASQQLPFLPTTLTLAHLPLMQAHHLTGTSHHPVSVISISQSVSQSLSSSLPICSASTSLMPSLPHVPLHIGHRTVLPPTTSASHAVVLPVSTAILSVTSKSPTVSFVGSNPAGHSSVSPLRSDLLDSHLKSTQQYLYSQAPYSVGPPGSTNTNNQSLNSSLVAGASGNNSIAGHNTASINNSSSVSQYANPNLVSLLSSPSLVQQISVTLPQLGSVGQLPSTTTVTKVSANVSVLSTDQQNKSIHNIGSNKIASIVTSTNSNCGIVSNPISSASPNSGNAPNGSVFMPSLGLGGAIILSTPSTTILVPPRPPIGAPPSLAEITDRLQMPPPSLPPPSALRRAAKSANVAATASSGLGQAIEIELSPAAVRQNCSSSTLALSASSPSSSDSSSSNLSSALLPSASVTSPLSVSGLTTGLLSTPIESISRDISTTKPLAIIPAILASSSAHTTPSDCPIITNGTAAWSDQFLCERRIFSSKTVNADDNETDCIEEDEDENKQHPLLGDFQGNSKRYYPYLLLSFNVT</sequence>
<feature type="region of interest" description="Disordered" evidence="1">
    <location>
        <begin position="148"/>
        <end position="169"/>
    </location>
</feature>
<feature type="compositionally biased region" description="Low complexity" evidence="1">
    <location>
        <begin position="157"/>
        <end position="169"/>
    </location>
</feature>
<dbReference type="Proteomes" id="UP000784294">
    <property type="component" value="Unassembled WGS sequence"/>
</dbReference>
<comment type="caution">
    <text evidence="2">The sequence shown here is derived from an EMBL/GenBank/DDBJ whole genome shotgun (WGS) entry which is preliminary data.</text>
</comment>
<accession>A0A3S5BSQ7</accession>
<dbReference type="AlphaFoldDB" id="A0A3S5BSQ7"/>
<protein>
    <submittedName>
        <fullName evidence="2">Uncharacterized protein</fullName>
    </submittedName>
</protein>
<name>A0A3S5BSQ7_9PLAT</name>
<proteinExistence type="predicted"/>
<evidence type="ECO:0000313" key="3">
    <source>
        <dbReference type="Proteomes" id="UP000784294"/>
    </source>
</evidence>
<organism evidence="2 3">
    <name type="scientific">Protopolystoma xenopodis</name>
    <dbReference type="NCBI Taxonomy" id="117903"/>
    <lineage>
        <taxon>Eukaryota</taxon>
        <taxon>Metazoa</taxon>
        <taxon>Spiralia</taxon>
        <taxon>Lophotrochozoa</taxon>
        <taxon>Platyhelminthes</taxon>
        <taxon>Monogenea</taxon>
        <taxon>Polyopisthocotylea</taxon>
        <taxon>Polystomatidea</taxon>
        <taxon>Polystomatidae</taxon>
        <taxon>Protopolystoma</taxon>
    </lineage>
</organism>